<accession>A0A2V4A2H4</accession>
<sequence length="159" mass="17782">MRTIEIDNELYIHIASQTLEIGESANSILRRILGLSNDAQGGSAPRHHELAQALEHPSLEFKTAVDQFLFILGEAYKIKPDTFDHILEIQGRERKYFSRSREEIEKSGNSTQPKQIPGTDYWVMTNSPNRQKKSMLREALLAIGMSKGAAGAAAQSLPF</sequence>
<dbReference type="GO" id="GO:0032297">
    <property type="term" value="P:negative regulation of DNA-templated DNA replication initiation"/>
    <property type="evidence" value="ECO:0007669"/>
    <property type="project" value="InterPro"/>
</dbReference>
<dbReference type="Pfam" id="PF03925">
    <property type="entry name" value="SeqA"/>
    <property type="match status" value="1"/>
</dbReference>
<dbReference type="GO" id="GO:0006355">
    <property type="term" value="P:regulation of DNA-templated transcription"/>
    <property type="evidence" value="ECO:0007669"/>
    <property type="project" value="InterPro"/>
</dbReference>
<evidence type="ECO:0000256" key="1">
    <source>
        <dbReference type="ARBA" id="ARBA00022490"/>
    </source>
</evidence>
<feature type="domain" description="Negative modulator of initiation of replication SeqA N-terminal" evidence="6">
    <location>
        <begin position="1"/>
        <end position="36"/>
    </location>
</feature>
<dbReference type="PIRSF" id="PIRSF019401">
    <property type="entry name" value="SeqA"/>
    <property type="match status" value="1"/>
</dbReference>
<keyword evidence="8" id="KW-1185">Reference proteome</keyword>
<keyword evidence="1" id="KW-0963">Cytoplasm</keyword>
<evidence type="ECO:0000313" key="7">
    <source>
        <dbReference type="EMBL" id="PXX92764.1"/>
    </source>
</evidence>
<dbReference type="Gene3D" id="1.10.1220.10">
    <property type="entry name" value="Met repressor-like"/>
    <property type="match status" value="1"/>
</dbReference>
<dbReference type="SUPFAM" id="SSF47598">
    <property type="entry name" value="Ribbon-helix-helix"/>
    <property type="match status" value="1"/>
</dbReference>
<dbReference type="InterPro" id="IPR005621">
    <property type="entry name" value="SeqA"/>
</dbReference>
<evidence type="ECO:0000259" key="6">
    <source>
        <dbReference type="Pfam" id="PF17206"/>
    </source>
</evidence>
<proteinExistence type="predicted"/>
<name>A0A2V4A2H4_9GAMM</name>
<dbReference type="AlphaFoldDB" id="A0A2V4A2H4"/>
<evidence type="ECO:0000259" key="5">
    <source>
        <dbReference type="Pfam" id="PF03925"/>
    </source>
</evidence>
<organism evidence="7 8">
    <name type="scientific">Marinobacter vulgaris</name>
    <dbReference type="NCBI Taxonomy" id="1928331"/>
    <lineage>
        <taxon>Bacteria</taxon>
        <taxon>Pseudomonadati</taxon>
        <taxon>Pseudomonadota</taxon>
        <taxon>Gammaproteobacteria</taxon>
        <taxon>Pseudomonadales</taxon>
        <taxon>Marinobacteraceae</taxon>
        <taxon>Marinobacter</taxon>
    </lineage>
</organism>
<dbReference type="GO" id="GO:0003677">
    <property type="term" value="F:DNA binding"/>
    <property type="evidence" value="ECO:0007669"/>
    <property type="project" value="UniProtKB-KW"/>
</dbReference>
<dbReference type="Gene3D" id="1.20.1380.10">
    <property type="entry name" value="Replication modulator SeqA, C-terminal DNA-binding domain"/>
    <property type="match status" value="1"/>
</dbReference>
<dbReference type="InterPro" id="IPR010985">
    <property type="entry name" value="Ribbon_hlx_hlx"/>
</dbReference>
<evidence type="ECO:0000313" key="8">
    <source>
        <dbReference type="Proteomes" id="UP000253987"/>
    </source>
</evidence>
<dbReference type="InterPro" id="IPR033761">
    <property type="entry name" value="SeqA_N"/>
</dbReference>
<keyword evidence="2" id="KW-0236">DNA replication inhibitor</keyword>
<dbReference type="SUPFAM" id="SSF82808">
    <property type="entry name" value="Replication modulator SeqA, C-terminal DNA-binding domain"/>
    <property type="match status" value="1"/>
</dbReference>
<dbReference type="EMBL" id="QFWX01000002">
    <property type="protein sequence ID" value="PXX92764.1"/>
    <property type="molecule type" value="Genomic_DNA"/>
</dbReference>
<dbReference type="InterPro" id="IPR026577">
    <property type="entry name" value="SeqA_DNA-bd_C"/>
</dbReference>
<dbReference type="Proteomes" id="UP000253987">
    <property type="component" value="Unassembled WGS sequence"/>
</dbReference>
<evidence type="ECO:0000256" key="3">
    <source>
        <dbReference type="ARBA" id="ARBA00023125"/>
    </source>
</evidence>
<dbReference type="Pfam" id="PF17206">
    <property type="entry name" value="SeqA_N"/>
    <property type="match status" value="1"/>
</dbReference>
<reference evidence="8" key="1">
    <citation type="submission" date="2018-05" db="EMBL/GenBank/DDBJ databases">
        <authorList>
            <person name="Lu D."/>
        </authorList>
    </citation>
    <scope>NUCLEOTIDE SEQUENCE [LARGE SCALE GENOMIC DNA]</scope>
    <source>
        <strain evidence="8">F01</strain>
    </source>
</reference>
<feature type="region of interest" description="Disordered" evidence="4">
    <location>
        <begin position="100"/>
        <end position="121"/>
    </location>
</feature>
<feature type="domain" description="Replication modulator SeqA C-terminal DNA-binding" evidence="5">
    <location>
        <begin position="61"/>
        <end position="148"/>
    </location>
</feature>
<keyword evidence="3" id="KW-0238">DNA-binding</keyword>
<dbReference type="InterPro" id="IPR036835">
    <property type="entry name" value="SeqA_DNA-bd_C_sf"/>
</dbReference>
<dbReference type="InterPro" id="IPR013321">
    <property type="entry name" value="Arc_rbn_hlx_hlx"/>
</dbReference>
<evidence type="ECO:0000256" key="2">
    <source>
        <dbReference type="ARBA" id="ARBA00022880"/>
    </source>
</evidence>
<comment type="caution">
    <text evidence="7">The sequence shown here is derived from an EMBL/GenBank/DDBJ whole genome shotgun (WGS) entry which is preliminary data.</text>
</comment>
<reference evidence="7 8" key="2">
    <citation type="submission" date="2018-06" db="EMBL/GenBank/DDBJ databases">
        <title>Marinobactersediminissp. nov, a moderately halophilic bacterium isolated from marine solar saltern.</title>
        <authorList>
            <person name="Zhang Y."/>
        </authorList>
    </citation>
    <scope>NUCLEOTIDE SEQUENCE [LARGE SCALE GENOMIC DNA]</scope>
    <source>
        <strain evidence="7 8">F01</strain>
    </source>
</reference>
<evidence type="ECO:0000256" key="4">
    <source>
        <dbReference type="SAM" id="MobiDB-lite"/>
    </source>
</evidence>
<dbReference type="OrthoDB" id="5591069at2"/>
<protein>
    <submittedName>
        <fullName evidence="7">Replication initiation regulator SeqA</fullName>
    </submittedName>
</protein>
<dbReference type="RefSeq" id="WP_114612316.1">
    <property type="nucleotide sequence ID" value="NZ_QFWX01000002.1"/>
</dbReference>
<gene>
    <name evidence="7" type="ORF">DIT71_06200</name>
</gene>